<evidence type="ECO:0000256" key="7">
    <source>
        <dbReference type="ARBA" id="ARBA00042530"/>
    </source>
</evidence>
<dbReference type="PROSITE" id="PS00629">
    <property type="entry name" value="IMP_1"/>
    <property type="match status" value="1"/>
</dbReference>
<reference evidence="10 11" key="1">
    <citation type="submission" date="2018-05" db="EMBL/GenBank/DDBJ databases">
        <title>Genomic Encyclopedia of Type Strains, Phase IV (KMG-IV): sequencing the most valuable type-strain genomes for metagenomic binning, comparative biology and taxonomic classification.</title>
        <authorList>
            <person name="Goeker M."/>
        </authorList>
    </citation>
    <scope>NUCLEOTIDE SEQUENCE [LARGE SCALE GENOMIC DNA]</scope>
    <source>
        <strain evidence="10 11">DSM 45480</strain>
    </source>
</reference>
<dbReference type="GO" id="GO:0046872">
    <property type="term" value="F:metal ion binding"/>
    <property type="evidence" value="ECO:0007669"/>
    <property type="project" value="UniProtKB-KW"/>
</dbReference>
<keyword evidence="4 9" id="KW-0479">Metal-binding</keyword>
<feature type="binding site" evidence="9">
    <location>
        <position position="73"/>
    </location>
    <ligand>
        <name>Mg(2+)</name>
        <dbReference type="ChEBI" id="CHEBI:18420"/>
        <label>1</label>
        <note>catalytic</note>
    </ligand>
</feature>
<evidence type="ECO:0000313" key="11">
    <source>
        <dbReference type="Proteomes" id="UP000246005"/>
    </source>
</evidence>
<evidence type="ECO:0000256" key="8">
    <source>
        <dbReference type="ARBA" id="ARBA00044544"/>
    </source>
</evidence>
<name>A0A316HW59_9PSEU</name>
<comment type="cofactor">
    <cofactor evidence="9">
        <name>Mg(2+)</name>
        <dbReference type="ChEBI" id="CHEBI:18420"/>
    </cofactor>
</comment>
<dbReference type="GO" id="GO:0052834">
    <property type="term" value="F:inositol monophosphate phosphatase activity"/>
    <property type="evidence" value="ECO:0007669"/>
    <property type="project" value="UniProtKB-EC"/>
</dbReference>
<protein>
    <recommendedName>
        <fullName evidence="3">inositol-phosphate phosphatase</fullName>
        <ecNumber evidence="3">3.1.3.25</ecNumber>
    </recommendedName>
    <alternativeName>
        <fullName evidence="6">3'(2'),5-bisphosphonucleoside 3'(2')-phosphohydrolase</fullName>
    </alternativeName>
    <alternativeName>
        <fullName evidence="8">3'-phosphoadenosine 5'-phosphate phosphatase</fullName>
    </alternativeName>
    <alternativeName>
        <fullName evidence="7">DPNPase</fullName>
    </alternativeName>
</protein>
<dbReference type="GO" id="GO:0046854">
    <property type="term" value="P:phosphatidylinositol phosphate biosynthetic process"/>
    <property type="evidence" value="ECO:0007669"/>
    <property type="project" value="InterPro"/>
</dbReference>
<feature type="binding site" evidence="9">
    <location>
        <position position="75"/>
    </location>
    <ligand>
        <name>Mg(2+)</name>
        <dbReference type="ChEBI" id="CHEBI:18420"/>
        <label>1</label>
        <note>catalytic</note>
    </ligand>
</feature>
<organism evidence="10 11">
    <name type="scientific">Lentzea atacamensis</name>
    <dbReference type="NCBI Taxonomy" id="531938"/>
    <lineage>
        <taxon>Bacteria</taxon>
        <taxon>Bacillati</taxon>
        <taxon>Actinomycetota</taxon>
        <taxon>Actinomycetes</taxon>
        <taxon>Pseudonocardiales</taxon>
        <taxon>Pseudonocardiaceae</taxon>
        <taxon>Lentzea</taxon>
    </lineage>
</organism>
<sequence>MNDHALAHHLAEQARDLLVRLRRTDLGGEELGREGDRQAHALLVDALREQRPGDAVLSEEGVPERGPRTWIVDPLDGTLEYRAGRDDWAVHVALAENGVLVAGAVALASGRTHSTLTPAPLPVAPQRTRPRVVVSRSHRPPLADALAAVLDADLVPLGSAGVKTVEVCTGAADAYVHDGGQHEWDSAAPVAVAKAAGAHASRIDGAPLVYGGPTACIPDLLVCRPELAPVLLEAISAARSS</sequence>
<evidence type="ECO:0000256" key="4">
    <source>
        <dbReference type="ARBA" id="ARBA00022723"/>
    </source>
</evidence>
<gene>
    <name evidence="10" type="ORF">C8D88_10791</name>
</gene>
<evidence type="ECO:0000256" key="2">
    <source>
        <dbReference type="ARBA" id="ARBA00001625"/>
    </source>
</evidence>
<comment type="catalytic activity">
    <reaction evidence="2">
        <text>adenosine 3',5'-bisphosphate + H2O = AMP + phosphate</text>
        <dbReference type="Rhea" id="RHEA:10040"/>
        <dbReference type="ChEBI" id="CHEBI:15377"/>
        <dbReference type="ChEBI" id="CHEBI:43474"/>
        <dbReference type="ChEBI" id="CHEBI:58343"/>
        <dbReference type="ChEBI" id="CHEBI:456215"/>
        <dbReference type="EC" id="3.1.3.7"/>
    </reaction>
</comment>
<keyword evidence="5 9" id="KW-0460">Magnesium</keyword>
<dbReference type="InterPro" id="IPR000760">
    <property type="entry name" value="Inositol_monophosphatase-like"/>
</dbReference>
<dbReference type="InterPro" id="IPR020550">
    <property type="entry name" value="Inositol_monophosphatase_CS"/>
</dbReference>
<proteinExistence type="predicted"/>
<dbReference type="AlphaFoldDB" id="A0A316HW59"/>
<comment type="caution">
    <text evidence="10">The sequence shown here is derived from an EMBL/GenBank/DDBJ whole genome shotgun (WGS) entry which is preliminary data.</text>
</comment>
<dbReference type="SUPFAM" id="SSF56655">
    <property type="entry name" value="Carbohydrate phosphatase"/>
    <property type="match status" value="1"/>
</dbReference>
<dbReference type="InterPro" id="IPR050725">
    <property type="entry name" value="CysQ/Inositol_MonoPase"/>
</dbReference>
<evidence type="ECO:0000313" key="10">
    <source>
        <dbReference type="EMBL" id="PWK84884.1"/>
    </source>
</evidence>
<dbReference type="EC" id="3.1.3.25" evidence="3"/>
<dbReference type="Gene3D" id="3.40.190.80">
    <property type="match status" value="1"/>
</dbReference>
<feature type="binding site" evidence="9">
    <location>
        <position position="185"/>
    </location>
    <ligand>
        <name>Mg(2+)</name>
        <dbReference type="ChEBI" id="CHEBI:18420"/>
        <label>1</label>
        <note>catalytic</note>
    </ligand>
</feature>
<evidence type="ECO:0000256" key="6">
    <source>
        <dbReference type="ARBA" id="ARBA00041694"/>
    </source>
</evidence>
<dbReference type="InterPro" id="IPR020583">
    <property type="entry name" value="Inositol_monoP_metal-BS"/>
</dbReference>
<dbReference type="GO" id="GO:0008441">
    <property type="term" value="F:3'(2'),5'-bisphosphate nucleotidase activity"/>
    <property type="evidence" value="ECO:0007669"/>
    <property type="project" value="UniProtKB-EC"/>
</dbReference>
<feature type="binding site" evidence="9">
    <location>
        <position position="76"/>
    </location>
    <ligand>
        <name>Mg(2+)</name>
        <dbReference type="ChEBI" id="CHEBI:18420"/>
        <label>1</label>
        <note>catalytic</note>
    </ligand>
</feature>
<dbReference type="GO" id="GO:0050427">
    <property type="term" value="P:3'-phosphoadenosine 5'-phosphosulfate metabolic process"/>
    <property type="evidence" value="ECO:0007669"/>
    <property type="project" value="TreeGrafter"/>
</dbReference>
<dbReference type="PRINTS" id="PR00377">
    <property type="entry name" value="IMPHPHTASES"/>
</dbReference>
<feature type="binding site" evidence="9">
    <location>
        <position position="59"/>
    </location>
    <ligand>
        <name>Mg(2+)</name>
        <dbReference type="ChEBI" id="CHEBI:18420"/>
        <label>1</label>
        <note>catalytic</note>
    </ligand>
</feature>
<evidence type="ECO:0000256" key="5">
    <source>
        <dbReference type="ARBA" id="ARBA00022842"/>
    </source>
</evidence>
<dbReference type="Gene3D" id="3.30.540.10">
    <property type="entry name" value="Fructose-1,6-Bisphosphatase, subunit A, domain 1"/>
    <property type="match status" value="1"/>
</dbReference>
<dbReference type="RefSeq" id="WP_109638397.1">
    <property type="nucleotide sequence ID" value="NZ_QGHB01000007.1"/>
</dbReference>
<dbReference type="PANTHER" id="PTHR43028:SF5">
    <property type="entry name" value="3'(2'),5'-BISPHOSPHATE NUCLEOTIDASE 1"/>
    <property type="match status" value="1"/>
</dbReference>
<evidence type="ECO:0000256" key="1">
    <source>
        <dbReference type="ARBA" id="ARBA00001033"/>
    </source>
</evidence>
<comment type="catalytic activity">
    <reaction evidence="1">
        <text>a myo-inositol phosphate + H2O = myo-inositol + phosphate</text>
        <dbReference type="Rhea" id="RHEA:24056"/>
        <dbReference type="ChEBI" id="CHEBI:15377"/>
        <dbReference type="ChEBI" id="CHEBI:17268"/>
        <dbReference type="ChEBI" id="CHEBI:43474"/>
        <dbReference type="ChEBI" id="CHEBI:84139"/>
        <dbReference type="EC" id="3.1.3.25"/>
    </reaction>
</comment>
<dbReference type="GO" id="GO:0000103">
    <property type="term" value="P:sulfate assimilation"/>
    <property type="evidence" value="ECO:0007669"/>
    <property type="project" value="TreeGrafter"/>
</dbReference>
<dbReference type="PANTHER" id="PTHR43028">
    <property type="entry name" value="3'(2'),5'-BISPHOSPHATE NUCLEOTIDASE 1"/>
    <property type="match status" value="1"/>
</dbReference>
<evidence type="ECO:0000256" key="3">
    <source>
        <dbReference type="ARBA" id="ARBA00013106"/>
    </source>
</evidence>
<dbReference type="Pfam" id="PF00459">
    <property type="entry name" value="Inositol_P"/>
    <property type="match status" value="1"/>
</dbReference>
<dbReference type="EMBL" id="QGHB01000007">
    <property type="protein sequence ID" value="PWK84884.1"/>
    <property type="molecule type" value="Genomic_DNA"/>
</dbReference>
<dbReference type="PROSITE" id="PS00630">
    <property type="entry name" value="IMP_2"/>
    <property type="match status" value="1"/>
</dbReference>
<dbReference type="Proteomes" id="UP000246005">
    <property type="component" value="Unassembled WGS sequence"/>
</dbReference>
<accession>A0A316HW59</accession>
<evidence type="ECO:0000256" key="9">
    <source>
        <dbReference type="PIRSR" id="PIRSR600760-2"/>
    </source>
</evidence>